<feature type="coiled-coil region" evidence="3">
    <location>
        <begin position="750"/>
        <end position="784"/>
    </location>
</feature>
<evidence type="ECO:0000313" key="6">
    <source>
        <dbReference type="EMBL" id="EGR27990.1"/>
    </source>
</evidence>
<dbReference type="CDD" id="cd22265">
    <property type="entry name" value="UDM1_RNF168"/>
    <property type="match status" value="1"/>
</dbReference>
<dbReference type="InParanoid" id="G0R3K1"/>
<dbReference type="GO" id="GO:0008663">
    <property type="term" value="F:2',3'-cyclic-nucleotide 2'-phosphodiesterase activity"/>
    <property type="evidence" value="ECO:0007669"/>
    <property type="project" value="UniProtKB-EC"/>
</dbReference>
<dbReference type="PANTHER" id="PTHR10972">
    <property type="entry name" value="OXYSTEROL-BINDING PROTEIN-RELATED"/>
    <property type="match status" value="1"/>
</dbReference>
<dbReference type="PROSITE" id="PS01013">
    <property type="entry name" value="OSBP"/>
    <property type="match status" value="1"/>
</dbReference>
<evidence type="ECO:0000256" key="2">
    <source>
        <dbReference type="RuleBase" id="RU003844"/>
    </source>
</evidence>
<comment type="similarity">
    <text evidence="2">Belongs to the OSBP family.</text>
</comment>
<dbReference type="GO" id="GO:0032934">
    <property type="term" value="F:sterol binding"/>
    <property type="evidence" value="ECO:0007669"/>
    <property type="project" value="TreeGrafter"/>
</dbReference>
<dbReference type="GO" id="GO:0008270">
    <property type="term" value="F:zinc ion binding"/>
    <property type="evidence" value="ECO:0007669"/>
    <property type="project" value="UniProtKB-KW"/>
</dbReference>
<evidence type="ECO:0000256" key="1">
    <source>
        <dbReference type="PROSITE-ProRule" id="PRU00175"/>
    </source>
</evidence>
<dbReference type="InterPro" id="IPR001841">
    <property type="entry name" value="Znf_RING"/>
</dbReference>
<dbReference type="InterPro" id="IPR013083">
    <property type="entry name" value="Znf_RING/FYVE/PHD"/>
</dbReference>
<keyword evidence="1" id="KW-0863">Zinc-finger</keyword>
<evidence type="ECO:0000256" key="4">
    <source>
        <dbReference type="SAM" id="MobiDB-lite"/>
    </source>
</evidence>
<evidence type="ECO:0000256" key="3">
    <source>
        <dbReference type="SAM" id="Coils"/>
    </source>
</evidence>
<evidence type="ECO:0000259" key="5">
    <source>
        <dbReference type="PROSITE" id="PS50089"/>
    </source>
</evidence>
<dbReference type="Pfam" id="PF01237">
    <property type="entry name" value="Oxysterol_BP"/>
    <property type="match status" value="1"/>
</dbReference>
<dbReference type="Gene3D" id="3.30.40.10">
    <property type="entry name" value="Zinc/RING finger domain, C3HC4 (zinc finger)"/>
    <property type="match status" value="1"/>
</dbReference>
<feature type="domain" description="RING-type" evidence="5">
    <location>
        <begin position="253"/>
        <end position="295"/>
    </location>
</feature>
<reference evidence="6 7" key="1">
    <citation type="submission" date="2011-07" db="EMBL/GenBank/DDBJ databases">
        <authorList>
            <person name="Coyne R."/>
            <person name="Brami D."/>
            <person name="Johnson J."/>
            <person name="Hostetler J."/>
            <person name="Hannick L."/>
            <person name="Clark T."/>
            <person name="Cassidy-Hanley D."/>
            <person name="Inman J."/>
        </authorList>
    </citation>
    <scope>NUCLEOTIDE SEQUENCE [LARGE SCALE GENOMIC DNA]</scope>
    <source>
        <strain evidence="6 7">G5</strain>
    </source>
</reference>
<dbReference type="GO" id="GO:0005829">
    <property type="term" value="C:cytosol"/>
    <property type="evidence" value="ECO:0007669"/>
    <property type="project" value="TreeGrafter"/>
</dbReference>
<dbReference type="AlphaFoldDB" id="G0R3K1"/>
<dbReference type="PROSITE" id="PS50089">
    <property type="entry name" value="ZF_RING_2"/>
    <property type="match status" value="1"/>
</dbReference>
<dbReference type="STRING" id="857967.G0R3K1"/>
<dbReference type="GO" id="GO:0016020">
    <property type="term" value="C:membrane"/>
    <property type="evidence" value="ECO:0007669"/>
    <property type="project" value="TreeGrafter"/>
</dbReference>
<dbReference type="SUPFAM" id="SSF57850">
    <property type="entry name" value="RING/U-box"/>
    <property type="match status" value="1"/>
</dbReference>
<dbReference type="CDD" id="cd16448">
    <property type="entry name" value="RING-H2"/>
    <property type="match status" value="1"/>
</dbReference>
<protein>
    <submittedName>
        <fullName evidence="6">Oxysterol binding, putative</fullName>
        <ecNumber evidence="6">3.1.4.16</ecNumber>
    </submittedName>
</protein>
<dbReference type="InterPro" id="IPR000648">
    <property type="entry name" value="Oxysterol-bd"/>
</dbReference>
<dbReference type="EMBL" id="GL984303">
    <property type="protein sequence ID" value="EGR27990.1"/>
    <property type="molecule type" value="Genomic_DNA"/>
</dbReference>
<proteinExistence type="inferred from homology"/>
<dbReference type="eggNOG" id="KOG2210">
    <property type="taxonomic scope" value="Eukaryota"/>
</dbReference>
<dbReference type="GeneID" id="14904036"/>
<dbReference type="EC" id="3.1.4.16" evidence="6"/>
<feature type="compositionally biased region" description="Polar residues" evidence="4">
    <location>
        <begin position="1"/>
        <end position="21"/>
    </location>
</feature>
<dbReference type="PANTHER" id="PTHR10972:SF148">
    <property type="entry name" value="OXYSTEROL-BINDING PROTEIN 9"/>
    <property type="match status" value="1"/>
</dbReference>
<evidence type="ECO:0000313" key="7">
    <source>
        <dbReference type="Proteomes" id="UP000008983"/>
    </source>
</evidence>
<dbReference type="OrthoDB" id="14833at2759"/>
<organism evidence="6 7">
    <name type="scientific">Ichthyophthirius multifiliis</name>
    <name type="common">White spot disease agent</name>
    <name type="synonym">Ich</name>
    <dbReference type="NCBI Taxonomy" id="5932"/>
    <lineage>
        <taxon>Eukaryota</taxon>
        <taxon>Sar</taxon>
        <taxon>Alveolata</taxon>
        <taxon>Ciliophora</taxon>
        <taxon>Intramacronucleata</taxon>
        <taxon>Oligohymenophorea</taxon>
        <taxon>Hymenostomatida</taxon>
        <taxon>Ophryoglenina</taxon>
        <taxon>Ichthyophthirius</taxon>
    </lineage>
</organism>
<dbReference type="InterPro" id="IPR037239">
    <property type="entry name" value="OSBP_sf"/>
</dbReference>
<keyword evidence="1" id="KW-0479">Metal-binding</keyword>
<dbReference type="RefSeq" id="XP_004027335.1">
    <property type="nucleotide sequence ID" value="XM_004027286.1"/>
</dbReference>
<gene>
    <name evidence="6" type="ORF">IMG5_185730</name>
</gene>
<sequence length="787" mass="91548">MAQNTFYGNYSKINDNGNNKETPLKKSMFYRDSPKSLVDQTSTNTKILTQTENTNNMKLIAVNDNMRFGLPLYTGEIPLYAIKNIDEDLNNIQEWHWPIINDNPQSDETILQKKGEAFRQIKIAIKSIGIGIYDFNENTRLKCFQCDSSQAFQIHQVGFYLCKYAYSAILNKKLKQSPNWGIAYQFNTIKKLDQRVVVNNVAHNHQNWTYFLENQKWDLFKLYAKQIHYNRTAESEEYINQLSMENESLDKLCGVCKENICLDLQYTLQCGHVYHKICLSLLPQVFAALKCPLCENQNIKDNSAFMVNQIDESSYKDDLDQQLIGQVIENLPEYLDKVEYNDIFTQSMVAGLKQKKEEIKKIAQKSKYANKDNKTCENEQEIQKVDEEEVHIKKTQEDEQQKETPQEKQQQEVEIQIKNEEEIILENITEESNQNILQEDENVIYTLVKQEFQYHKKNISKQQIESYIKQFKPIQANDECRADCSYKEGGKECKDKKIKQCLRNIGKEIIKQIGNKIISGSFNLTQISFPIRAMIPQSALEKALYATCLFPIYINLAAQTNDLVERFKLLICATLGNFYINCGFLKPLNPILGETCQGMYPDGTKMYSEQISHHPPISYFVVYGPGTRHIKFKDGQFISYNFAKEIYGGSFMGTMKVESKGTITFQDVKNNIKAEISIDSVKKKPSDYICGEIKVNDQTVSKCYGSYMGFIEFDGMRYWDFRYVTPYKPIIIKSQLLSDQNHRIDKQYLQKGEIENAQKFKEQLENLQRNDAKLRSKFEQQTKKNKK</sequence>
<name>G0R3K1_ICHMU</name>
<dbReference type="Proteomes" id="UP000008983">
    <property type="component" value="Unassembled WGS sequence"/>
</dbReference>
<feature type="region of interest" description="Disordered" evidence="4">
    <location>
        <begin position="1"/>
        <end position="23"/>
    </location>
</feature>
<keyword evidence="1" id="KW-0862">Zinc</keyword>
<accession>G0R3K1</accession>
<keyword evidence="7" id="KW-1185">Reference proteome</keyword>
<feature type="region of interest" description="Disordered" evidence="4">
    <location>
        <begin position="387"/>
        <end position="412"/>
    </location>
</feature>
<dbReference type="InterPro" id="IPR018494">
    <property type="entry name" value="Oxysterol-bd_CS"/>
</dbReference>
<keyword evidence="3" id="KW-0175">Coiled coil</keyword>
<keyword evidence="6" id="KW-0378">Hydrolase</keyword>
<dbReference type="SUPFAM" id="SSF144000">
    <property type="entry name" value="Oxysterol-binding protein-like"/>
    <property type="match status" value="1"/>
</dbReference>